<comment type="caution">
    <text evidence="2">The sequence shown here is derived from an EMBL/GenBank/DDBJ whole genome shotgun (WGS) entry which is preliminary data.</text>
</comment>
<dbReference type="InterPro" id="IPR053134">
    <property type="entry name" value="RNA-dir_DNA_polymerase"/>
</dbReference>
<dbReference type="CDD" id="cd01647">
    <property type="entry name" value="RT_LTR"/>
    <property type="match status" value="1"/>
</dbReference>
<keyword evidence="3" id="KW-1185">Reference proteome</keyword>
<dbReference type="PANTHER" id="PTHR24559:SF444">
    <property type="entry name" value="REVERSE TRANSCRIPTASE DOMAIN-CONTAINING PROTEIN"/>
    <property type="match status" value="1"/>
</dbReference>
<evidence type="ECO:0000313" key="3">
    <source>
        <dbReference type="Proteomes" id="UP000663879"/>
    </source>
</evidence>
<dbReference type="Gene3D" id="3.10.10.10">
    <property type="entry name" value="HIV Type 1 Reverse Transcriptase, subunit A, domain 1"/>
    <property type="match status" value="1"/>
</dbReference>
<dbReference type="Pfam" id="PF00078">
    <property type="entry name" value="RVT_1"/>
    <property type="match status" value="1"/>
</dbReference>
<dbReference type="EMBL" id="CAJNOC010006192">
    <property type="protein sequence ID" value="CAF1072167.1"/>
    <property type="molecule type" value="Genomic_DNA"/>
</dbReference>
<sequence>MLEAKFIRPSRSPWSSLVVVVGKKDNSRRISIDYRKLNKATKTEKWPIPDPRDIYDRLRDSSWFTLFDLKSGYYQIAMDEDSIDKSAFRTPDGH</sequence>
<dbReference type="OrthoDB" id="7478317at2759"/>
<dbReference type="InterPro" id="IPR043128">
    <property type="entry name" value="Rev_trsase/Diguanyl_cyclase"/>
</dbReference>
<evidence type="ECO:0000313" key="2">
    <source>
        <dbReference type="EMBL" id="CAF1072167.1"/>
    </source>
</evidence>
<feature type="domain" description="Reverse transcriptase" evidence="1">
    <location>
        <begin position="22"/>
        <end position="91"/>
    </location>
</feature>
<dbReference type="SUPFAM" id="SSF56672">
    <property type="entry name" value="DNA/RNA polymerases"/>
    <property type="match status" value="1"/>
</dbReference>
<dbReference type="Gene3D" id="3.30.70.270">
    <property type="match status" value="1"/>
</dbReference>
<protein>
    <recommendedName>
        <fullName evidence="1">Reverse transcriptase domain-containing protein</fullName>
    </recommendedName>
</protein>
<dbReference type="PANTHER" id="PTHR24559">
    <property type="entry name" value="TRANSPOSON TY3-I GAG-POL POLYPROTEIN"/>
    <property type="match status" value="1"/>
</dbReference>
<dbReference type="Proteomes" id="UP000663879">
    <property type="component" value="Unassembled WGS sequence"/>
</dbReference>
<dbReference type="InterPro" id="IPR000477">
    <property type="entry name" value="RT_dom"/>
</dbReference>
<dbReference type="AlphaFoldDB" id="A0A814M5Q4"/>
<gene>
    <name evidence="2" type="ORF">OXX778_LOCUS19782</name>
</gene>
<accession>A0A814M5Q4</accession>
<reference evidence="2" key="1">
    <citation type="submission" date="2021-02" db="EMBL/GenBank/DDBJ databases">
        <authorList>
            <person name="Nowell W R."/>
        </authorList>
    </citation>
    <scope>NUCLEOTIDE SEQUENCE</scope>
    <source>
        <strain evidence="2">Ploen Becks lab</strain>
    </source>
</reference>
<evidence type="ECO:0000259" key="1">
    <source>
        <dbReference type="Pfam" id="PF00078"/>
    </source>
</evidence>
<organism evidence="2 3">
    <name type="scientific">Brachionus calyciflorus</name>
    <dbReference type="NCBI Taxonomy" id="104777"/>
    <lineage>
        <taxon>Eukaryota</taxon>
        <taxon>Metazoa</taxon>
        <taxon>Spiralia</taxon>
        <taxon>Gnathifera</taxon>
        <taxon>Rotifera</taxon>
        <taxon>Eurotatoria</taxon>
        <taxon>Monogononta</taxon>
        <taxon>Pseudotrocha</taxon>
        <taxon>Ploima</taxon>
        <taxon>Brachionidae</taxon>
        <taxon>Brachionus</taxon>
    </lineage>
</organism>
<dbReference type="InterPro" id="IPR043502">
    <property type="entry name" value="DNA/RNA_pol_sf"/>
</dbReference>
<proteinExistence type="predicted"/>
<name>A0A814M5Q4_9BILA</name>